<dbReference type="SUPFAM" id="SSF53649">
    <property type="entry name" value="Alkaline phosphatase-like"/>
    <property type="match status" value="1"/>
</dbReference>
<accession>A0A0C2N700</accession>
<dbReference type="AlphaFoldDB" id="A0A0C2JLC6"/>
<reference evidence="4 5" key="1">
    <citation type="submission" date="2014-11" db="EMBL/GenBank/DDBJ databases">
        <title>Draft Genome Sequence of Vibrio piscirenalis strains CECT 8603T and CECT 8604, two marine Gammaproteobacterium isolated from cultured gilthead sea bream (Sparus aurata).</title>
        <authorList>
            <person name="Arahal D.R."/>
            <person name="Rodrigo-Torres L."/>
            <person name="Lucena T."/>
            <person name="Pujalte M.J."/>
        </authorList>
    </citation>
    <scope>NUCLEOTIDE SEQUENCE [LARGE SCALE GENOMIC DNA]</scope>
    <source>
        <strain evidence="4 5">DCR 1-4-2</strain>
    </source>
</reference>
<organism evidence="4 5">
    <name type="scientific">Vibrio renipiscarius</name>
    <dbReference type="NCBI Taxonomy" id="1461322"/>
    <lineage>
        <taxon>Bacteria</taxon>
        <taxon>Pseudomonadati</taxon>
        <taxon>Pseudomonadota</taxon>
        <taxon>Gammaproteobacteria</taxon>
        <taxon>Vibrionales</taxon>
        <taxon>Vibrionaceae</taxon>
        <taxon>Vibrio</taxon>
    </lineage>
</organism>
<evidence type="ECO:0000313" key="5">
    <source>
        <dbReference type="Proteomes" id="UP000031672"/>
    </source>
</evidence>
<evidence type="ECO:0000256" key="1">
    <source>
        <dbReference type="PIRSR" id="PIRSR600917-52"/>
    </source>
</evidence>
<dbReference type="PANTHER" id="PTHR43751">
    <property type="entry name" value="SULFATASE"/>
    <property type="match status" value="1"/>
</dbReference>
<dbReference type="InterPro" id="IPR052701">
    <property type="entry name" value="GAG_Ulvan_Degrading_Sulfatases"/>
</dbReference>
<dbReference type="InterPro" id="IPR000917">
    <property type="entry name" value="Sulfatase_N"/>
</dbReference>
<protein>
    <submittedName>
        <fullName evidence="4">Sulfatase</fullName>
    </submittedName>
</protein>
<sequence length="517" mass="58032">MRVRNLMKSILPLQVTAMSLLASGSAFAETPPNIVAIMLDDVAPIDISAYHRGLGAISTPNIDKIAQRGVMISDYYAQGSSTAGRSAFITGQYPFRTGLTSVGQPGSTLGLKAEDPTLAEMLKDKGYATVHVGKSHLGDNNSHLPTVHGFDEFFGFLYHLNVMEMPEQPEFPNDPNFIGRPRNVLHSIATEKLDATVEPRFGMVGKQIVTDKGELGAKRMQTVDEEFLTFAMDWLDSHEAKRDDQPYFMWYNPTRMHQKTHVRPENQGISQTTLYYDALKELDGQIGRLIDKLDALGELDNTLLLFTSDNGVNLDHWPDGGAASFRGQKGTTWDGGFRVPMLVSWPDKLPQGTYTEGLMTAEDWVPTIMSAVGEPGIKQELLKGKKINGQSYKVHLDGYDQLGMLTNNDKSARREFFFYNENSLNAFRVDDWKVHLKTKTEWIAPVEEWPLGMLINIKADPYERSPDTRGWFLWMKEKSWVLPSLQKQAMKYQQSLKDFPPRQKSGGIGMADKSIVD</sequence>
<dbReference type="STRING" id="1461322.OJ16_19250"/>
<evidence type="ECO:0000256" key="2">
    <source>
        <dbReference type="SAM" id="SignalP"/>
    </source>
</evidence>
<proteinExistence type="predicted"/>
<keyword evidence="5" id="KW-1185">Reference proteome</keyword>
<dbReference type="Proteomes" id="UP000031672">
    <property type="component" value="Unassembled WGS sequence"/>
</dbReference>
<feature type="modified residue" description="3-oxoalanine (Ser)" evidence="1">
    <location>
        <position position="81"/>
    </location>
</feature>
<dbReference type="Gene3D" id="3.40.720.10">
    <property type="entry name" value="Alkaline Phosphatase, subunit A"/>
    <property type="match status" value="1"/>
</dbReference>
<accession>A0A0C2JLC6</accession>
<dbReference type="Gene3D" id="3.30.1120.10">
    <property type="match status" value="1"/>
</dbReference>
<comment type="PTM">
    <text evidence="1">The conversion to 3-oxoalanine (also known as C-formylglycine, FGly), of a serine or cysteine residue in prokaryotes and of a cysteine residue in eukaryotes, is critical for catalytic activity.</text>
</comment>
<evidence type="ECO:0000259" key="3">
    <source>
        <dbReference type="Pfam" id="PF00884"/>
    </source>
</evidence>
<keyword evidence="2" id="KW-0732">Signal</keyword>
<name>A0A0C2JLC6_9VIBR</name>
<feature type="chain" id="PRO_5009758626" evidence="2">
    <location>
        <begin position="29"/>
        <end position="517"/>
    </location>
</feature>
<dbReference type="PANTHER" id="PTHR43751:SF2">
    <property type="entry name" value="SULFATASE N-TERMINAL DOMAIN-CONTAINING PROTEIN"/>
    <property type="match status" value="1"/>
</dbReference>
<dbReference type="InterPro" id="IPR017850">
    <property type="entry name" value="Alkaline_phosphatase_core_sf"/>
</dbReference>
<feature type="signal peptide" evidence="2">
    <location>
        <begin position="1"/>
        <end position="28"/>
    </location>
</feature>
<gene>
    <name evidence="4" type="ORF">OJ16_19250</name>
</gene>
<evidence type="ECO:0000313" key="4">
    <source>
        <dbReference type="EMBL" id="KII75416.1"/>
    </source>
</evidence>
<comment type="caution">
    <text evidence="4">The sequence shown here is derived from an EMBL/GenBank/DDBJ whole genome shotgun (WGS) entry which is preliminary data.</text>
</comment>
<feature type="domain" description="Sulfatase N-terminal" evidence="3">
    <location>
        <begin position="32"/>
        <end position="373"/>
    </location>
</feature>
<dbReference type="EMBL" id="JTKH01000025">
    <property type="protein sequence ID" value="KII75416.1"/>
    <property type="molecule type" value="Genomic_DNA"/>
</dbReference>
<dbReference type="Pfam" id="PF00884">
    <property type="entry name" value="Sulfatase"/>
    <property type="match status" value="1"/>
</dbReference>